<evidence type="ECO:0000256" key="2">
    <source>
        <dbReference type="ARBA" id="ARBA00022448"/>
    </source>
</evidence>
<dbReference type="PANTHER" id="PTHR43791">
    <property type="entry name" value="PERMEASE-RELATED"/>
    <property type="match status" value="1"/>
</dbReference>
<keyword evidence="3 6" id="KW-0812">Transmembrane</keyword>
<evidence type="ECO:0000256" key="1">
    <source>
        <dbReference type="ARBA" id="ARBA00004141"/>
    </source>
</evidence>
<proteinExistence type="predicted"/>
<dbReference type="EMBL" id="CDMC01000004">
    <property type="protein sequence ID" value="CEL03694.1"/>
    <property type="molecule type" value="Genomic_DNA"/>
</dbReference>
<sequence length="148" mass="16824">MIISSVWPCMGIVVISLLPNTSEHRWVKWGMFDMRDVFSLALFLSWVTSSVTGRTKRNVVSALTLVSYCVGNMIGAQVFQSKDAPRYIPGTITCCVCFGLGVILIIVWRLWYMYMNRRRDRLAAESGLSEEELKQMGMQLGMQDKTDL</sequence>
<dbReference type="Proteomes" id="UP000054771">
    <property type="component" value="Unassembled WGS sequence"/>
</dbReference>
<dbReference type="AlphaFoldDB" id="A0A0U5FZ95"/>
<keyword evidence="2" id="KW-0813">Transport</keyword>
<evidence type="ECO:0000256" key="4">
    <source>
        <dbReference type="ARBA" id="ARBA00022989"/>
    </source>
</evidence>
<evidence type="ECO:0000313" key="8">
    <source>
        <dbReference type="Proteomes" id="UP000054771"/>
    </source>
</evidence>
<accession>A0A0U5FZ95</accession>
<dbReference type="SUPFAM" id="SSF103473">
    <property type="entry name" value="MFS general substrate transporter"/>
    <property type="match status" value="1"/>
</dbReference>
<feature type="transmembrane region" description="Helical" evidence="6">
    <location>
        <begin position="59"/>
        <end position="80"/>
    </location>
</feature>
<dbReference type="PANTHER" id="PTHR43791:SF7">
    <property type="entry name" value="MAJOR FACILITATOR SUPERFAMILY (MFS) PROFILE DOMAIN-CONTAINING PROTEIN"/>
    <property type="match status" value="1"/>
</dbReference>
<gene>
    <name evidence="7" type="ORF">ASPCAL04840</name>
</gene>
<keyword evidence="4 6" id="KW-1133">Transmembrane helix</keyword>
<dbReference type="GO" id="GO:0016020">
    <property type="term" value="C:membrane"/>
    <property type="evidence" value="ECO:0007669"/>
    <property type="project" value="UniProtKB-SubCell"/>
</dbReference>
<feature type="transmembrane region" description="Helical" evidence="6">
    <location>
        <begin position="86"/>
        <end position="111"/>
    </location>
</feature>
<evidence type="ECO:0000256" key="5">
    <source>
        <dbReference type="ARBA" id="ARBA00023136"/>
    </source>
</evidence>
<dbReference type="OrthoDB" id="6730379at2759"/>
<organism evidence="7 8">
    <name type="scientific">Aspergillus calidoustus</name>
    <dbReference type="NCBI Taxonomy" id="454130"/>
    <lineage>
        <taxon>Eukaryota</taxon>
        <taxon>Fungi</taxon>
        <taxon>Dikarya</taxon>
        <taxon>Ascomycota</taxon>
        <taxon>Pezizomycotina</taxon>
        <taxon>Eurotiomycetes</taxon>
        <taxon>Eurotiomycetidae</taxon>
        <taxon>Eurotiales</taxon>
        <taxon>Aspergillaceae</taxon>
        <taxon>Aspergillus</taxon>
        <taxon>Aspergillus subgen. Nidulantes</taxon>
    </lineage>
</organism>
<evidence type="ECO:0000256" key="3">
    <source>
        <dbReference type="ARBA" id="ARBA00022692"/>
    </source>
</evidence>
<evidence type="ECO:0008006" key="9">
    <source>
        <dbReference type="Google" id="ProtNLM"/>
    </source>
</evidence>
<dbReference type="STRING" id="454130.A0A0U5FZ95"/>
<keyword evidence="8" id="KW-1185">Reference proteome</keyword>
<dbReference type="OMA" id="NTSEHRW"/>
<protein>
    <recommendedName>
        <fullName evidence="9">Allantoate permease</fullName>
    </recommendedName>
</protein>
<keyword evidence="5 6" id="KW-0472">Membrane</keyword>
<name>A0A0U5FZ95_ASPCI</name>
<comment type="subcellular location">
    <subcellularLocation>
        <location evidence="1">Membrane</location>
        <topology evidence="1">Multi-pass membrane protein</topology>
    </subcellularLocation>
</comment>
<evidence type="ECO:0000256" key="6">
    <source>
        <dbReference type="SAM" id="Phobius"/>
    </source>
</evidence>
<evidence type="ECO:0000313" key="7">
    <source>
        <dbReference type="EMBL" id="CEL03694.1"/>
    </source>
</evidence>
<dbReference type="InterPro" id="IPR036259">
    <property type="entry name" value="MFS_trans_sf"/>
</dbReference>
<dbReference type="GO" id="GO:0022857">
    <property type="term" value="F:transmembrane transporter activity"/>
    <property type="evidence" value="ECO:0007669"/>
    <property type="project" value="TreeGrafter"/>
</dbReference>
<reference evidence="8" key="1">
    <citation type="journal article" date="2016" name="Genome Announc.">
        <title>Draft genome sequences of fungus Aspergillus calidoustus.</title>
        <authorList>
            <person name="Horn F."/>
            <person name="Linde J."/>
            <person name="Mattern D.J."/>
            <person name="Walther G."/>
            <person name="Guthke R."/>
            <person name="Scherlach K."/>
            <person name="Martin K."/>
            <person name="Brakhage A.A."/>
            <person name="Petzke L."/>
            <person name="Valiante V."/>
        </authorList>
    </citation>
    <scope>NUCLEOTIDE SEQUENCE [LARGE SCALE GENOMIC DNA]</scope>
    <source>
        <strain evidence="8">SF006504</strain>
    </source>
</reference>